<comment type="similarity">
    <text evidence="1">Belongs to the eukaryotic ribosomal protein eL33 family.</text>
</comment>
<evidence type="ECO:0000256" key="4">
    <source>
        <dbReference type="SAM" id="MobiDB-lite"/>
    </source>
</evidence>
<sequence length="217" mass="25199">MGRTETEYRPTPQPRSGPFTNLELLDVSDDESDNEDGLIEDLTNTVSTWVMETVLEPEVKELEWKKKKEVKFVMLYVGGTIQGYRRSKKNQSPKTPLIQIHGVTSKEEVAWYVGKKISYIYNAETKKMGSKYRCIWGKVTRHHSNSGVARTSFKSNLPPKSFGSIIMQMLQYEPPKRISAKKAMEHPYFDDLNKSPLRRMHMEFYDILFDNSFKTSE</sequence>
<feature type="region of interest" description="Disordered" evidence="4">
    <location>
        <begin position="1"/>
        <end position="23"/>
    </location>
</feature>
<gene>
    <name evidence="5" type="ORF">EZV62_022863</name>
</gene>
<evidence type="ECO:0008006" key="7">
    <source>
        <dbReference type="Google" id="ProtNLM"/>
    </source>
</evidence>
<dbReference type="Proteomes" id="UP000323000">
    <property type="component" value="Chromosome 11"/>
</dbReference>
<dbReference type="Pfam" id="PF01247">
    <property type="entry name" value="Ribosomal_L35Ae"/>
    <property type="match status" value="1"/>
</dbReference>
<evidence type="ECO:0000256" key="3">
    <source>
        <dbReference type="ARBA" id="ARBA00023274"/>
    </source>
</evidence>
<dbReference type="OrthoDB" id="504467at2759"/>
<dbReference type="PANTHER" id="PTHR10902">
    <property type="entry name" value="60S RIBOSOMAL PROTEIN L35A"/>
    <property type="match status" value="1"/>
</dbReference>
<comment type="caution">
    <text evidence="5">The sequence shown here is derived from an EMBL/GenBank/DDBJ whole genome shotgun (WGS) entry which is preliminary data.</text>
</comment>
<proteinExistence type="inferred from homology"/>
<dbReference type="InterPro" id="IPR001780">
    <property type="entry name" value="Ribosomal_eL33"/>
</dbReference>
<evidence type="ECO:0000313" key="5">
    <source>
        <dbReference type="EMBL" id="TXG50339.1"/>
    </source>
</evidence>
<evidence type="ECO:0000256" key="1">
    <source>
        <dbReference type="ARBA" id="ARBA00009269"/>
    </source>
</evidence>
<dbReference type="InterPro" id="IPR038661">
    <property type="entry name" value="Ribosomal_eL33_sf"/>
</dbReference>
<accession>A0A5C7H0J8</accession>
<dbReference type="EMBL" id="VAHF01000011">
    <property type="protein sequence ID" value="TXG50339.1"/>
    <property type="molecule type" value="Genomic_DNA"/>
</dbReference>
<dbReference type="Gene3D" id="2.40.10.190">
    <property type="entry name" value="translation elongation factor selb, chain A, domain 4"/>
    <property type="match status" value="1"/>
</dbReference>
<evidence type="ECO:0000313" key="6">
    <source>
        <dbReference type="Proteomes" id="UP000323000"/>
    </source>
</evidence>
<dbReference type="HAMAP" id="MF_00573">
    <property type="entry name" value="Ribosomal_eL33"/>
    <property type="match status" value="1"/>
</dbReference>
<dbReference type="GO" id="GO:0006412">
    <property type="term" value="P:translation"/>
    <property type="evidence" value="ECO:0007669"/>
    <property type="project" value="InterPro"/>
</dbReference>
<evidence type="ECO:0000256" key="2">
    <source>
        <dbReference type="ARBA" id="ARBA00022980"/>
    </source>
</evidence>
<keyword evidence="6" id="KW-1185">Reference proteome</keyword>
<dbReference type="AlphaFoldDB" id="A0A5C7H0J8"/>
<reference evidence="6" key="1">
    <citation type="journal article" date="2019" name="Gigascience">
        <title>De novo genome assembly of the endangered Acer yangbiense, a plant species with extremely small populations endemic to Yunnan Province, China.</title>
        <authorList>
            <person name="Yang J."/>
            <person name="Wariss H.M."/>
            <person name="Tao L."/>
            <person name="Zhang R."/>
            <person name="Yun Q."/>
            <person name="Hollingsworth P."/>
            <person name="Dao Z."/>
            <person name="Luo G."/>
            <person name="Guo H."/>
            <person name="Ma Y."/>
            <person name="Sun W."/>
        </authorList>
    </citation>
    <scope>NUCLEOTIDE SEQUENCE [LARGE SCALE GENOMIC DNA]</scope>
    <source>
        <strain evidence="6">cv. Malutang</strain>
    </source>
</reference>
<dbReference type="InterPro" id="IPR011009">
    <property type="entry name" value="Kinase-like_dom_sf"/>
</dbReference>
<dbReference type="GO" id="GO:0003735">
    <property type="term" value="F:structural constituent of ribosome"/>
    <property type="evidence" value="ECO:0007669"/>
    <property type="project" value="InterPro"/>
</dbReference>
<name>A0A5C7H0J8_9ROSI</name>
<protein>
    <recommendedName>
        <fullName evidence="7">Protein kinase domain-containing protein</fullName>
    </recommendedName>
</protein>
<keyword evidence="3" id="KW-0687">Ribonucleoprotein</keyword>
<keyword evidence="2" id="KW-0689">Ribosomal protein</keyword>
<organism evidence="5 6">
    <name type="scientific">Acer yangbiense</name>
    <dbReference type="NCBI Taxonomy" id="1000413"/>
    <lineage>
        <taxon>Eukaryota</taxon>
        <taxon>Viridiplantae</taxon>
        <taxon>Streptophyta</taxon>
        <taxon>Embryophyta</taxon>
        <taxon>Tracheophyta</taxon>
        <taxon>Spermatophyta</taxon>
        <taxon>Magnoliopsida</taxon>
        <taxon>eudicotyledons</taxon>
        <taxon>Gunneridae</taxon>
        <taxon>Pentapetalae</taxon>
        <taxon>rosids</taxon>
        <taxon>malvids</taxon>
        <taxon>Sapindales</taxon>
        <taxon>Sapindaceae</taxon>
        <taxon>Hippocastanoideae</taxon>
        <taxon>Acereae</taxon>
        <taxon>Acer</taxon>
    </lineage>
</organism>
<dbReference type="GO" id="GO:1990904">
    <property type="term" value="C:ribonucleoprotein complex"/>
    <property type="evidence" value="ECO:0007669"/>
    <property type="project" value="UniProtKB-KW"/>
</dbReference>
<dbReference type="GO" id="GO:0005840">
    <property type="term" value="C:ribosome"/>
    <property type="evidence" value="ECO:0007669"/>
    <property type="project" value="UniProtKB-KW"/>
</dbReference>
<dbReference type="SUPFAM" id="SSF56112">
    <property type="entry name" value="Protein kinase-like (PK-like)"/>
    <property type="match status" value="1"/>
</dbReference>
<dbReference type="SUPFAM" id="SSF50447">
    <property type="entry name" value="Translation proteins"/>
    <property type="match status" value="1"/>
</dbReference>
<dbReference type="InterPro" id="IPR009000">
    <property type="entry name" value="Transl_B-barrel_sf"/>
</dbReference>